<dbReference type="GO" id="GO:0005829">
    <property type="term" value="C:cytosol"/>
    <property type="evidence" value="ECO:0007669"/>
    <property type="project" value="TreeGrafter"/>
</dbReference>
<evidence type="ECO:0000256" key="9">
    <source>
        <dbReference type="ARBA" id="ARBA00066884"/>
    </source>
</evidence>
<evidence type="ECO:0000256" key="4">
    <source>
        <dbReference type="ARBA" id="ARBA00022741"/>
    </source>
</evidence>
<evidence type="ECO:0000256" key="3">
    <source>
        <dbReference type="ARBA" id="ARBA00022679"/>
    </source>
</evidence>
<dbReference type="NCBIfam" id="NF006444">
    <property type="entry name" value="PRK08762.1"/>
    <property type="match status" value="1"/>
</dbReference>
<dbReference type="CDD" id="cd00757">
    <property type="entry name" value="ThiF_MoeB_HesA_family"/>
    <property type="match status" value="1"/>
</dbReference>
<dbReference type="SUPFAM" id="SSF52821">
    <property type="entry name" value="Rhodanese/Cell cycle control phosphatase"/>
    <property type="match status" value="1"/>
</dbReference>
<evidence type="ECO:0000256" key="13">
    <source>
        <dbReference type="ARBA" id="ARBA00078531"/>
    </source>
</evidence>
<dbReference type="PROSITE" id="PS50206">
    <property type="entry name" value="RHODANESE_3"/>
    <property type="match status" value="1"/>
</dbReference>
<comment type="similarity">
    <text evidence="2">Belongs to the HesA/MoeB/ThiF family.</text>
</comment>
<dbReference type="Pfam" id="PF00899">
    <property type="entry name" value="ThiF"/>
    <property type="match status" value="1"/>
</dbReference>
<comment type="pathway">
    <text evidence="1">Cofactor biosynthesis; molybdopterin biosynthesis.</text>
</comment>
<evidence type="ECO:0000256" key="11">
    <source>
        <dbReference type="ARBA" id="ARBA00075110"/>
    </source>
</evidence>
<evidence type="ECO:0000256" key="10">
    <source>
        <dbReference type="ARBA" id="ARBA00073635"/>
    </source>
</evidence>
<evidence type="ECO:0000313" key="16">
    <source>
        <dbReference type="Proteomes" id="UP000276634"/>
    </source>
</evidence>
<evidence type="ECO:0000313" key="15">
    <source>
        <dbReference type="EMBL" id="ROR34759.1"/>
    </source>
</evidence>
<dbReference type="EC" id="2.7.7.80" evidence="9"/>
<feature type="domain" description="Rhodanese" evidence="14">
    <location>
        <begin position="120"/>
        <end position="210"/>
    </location>
</feature>
<dbReference type="SUPFAM" id="SSF54285">
    <property type="entry name" value="MoaD/ThiS"/>
    <property type="match status" value="1"/>
</dbReference>
<dbReference type="GO" id="GO:0004792">
    <property type="term" value="F:thiosulfate-cyanide sulfurtransferase activity"/>
    <property type="evidence" value="ECO:0007669"/>
    <property type="project" value="TreeGrafter"/>
</dbReference>
<accession>A0A3N1Y7F6</accession>
<dbReference type="Gene3D" id="3.40.250.10">
    <property type="entry name" value="Rhodanese-like domain"/>
    <property type="match status" value="1"/>
</dbReference>
<dbReference type="RefSeq" id="WP_123400195.1">
    <property type="nucleotide sequence ID" value="NZ_RJVI01000001.1"/>
</dbReference>
<dbReference type="Gene3D" id="3.40.50.720">
    <property type="entry name" value="NAD(P)-binding Rossmann-like Domain"/>
    <property type="match status" value="1"/>
</dbReference>
<organism evidence="15 16">
    <name type="scientific">Inmirania thermothiophila</name>
    <dbReference type="NCBI Taxonomy" id="1750597"/>
    <lineage>
        <taxon>Bacteria</taxon>
        <taxon>Pseudomonadati</taxon>
        <taxon>Pseudomonadota</taxon>
        <taxon>Gammaproteobacteria</taxon>
        <taxon>Chromatiales</taxon>
        <taxon>Ectothiorhodospiraceae</taxon>
        <taxon>Inmirania</taxon>
    </lineage>
</organism>
<keyword evidence="3 15" id="KW-0808">Transferase</keyword>
<comment type="subunit">
    <text evidence="8">Homodimer. Forms a stable heterotetrameric complex of 2 MoeB and 2 MoaD during adenylation of MoaD.</text>
</comment>
<evidence type="ECO:0000256" key="8">
    <source>
        <dbReference type="ARBA" id="ARBA00063809"/>
    </source>
</evidence>
<dbReference type="AlphaFoldDB" id="A0A3N1Y7F6"/>
<dbReference type="InterPro" id="IPR036873">
    <property type="entry name" value="Rhodanese-like_dom_sf"/>
</dbReference>
<dbReference type="InterPro" id="IPR016155">
    <property type="entry name" value="Mopterin_synth/thiamin_S_b"/>
</dbReference>
<evidence type="ECO:0000256" key="12">
    <source>
        <dbReference type="ARBA" id="ARBA00075328"/>
    </source>
</evidence>
<dbReference type="InterPro" id="IPR045886">
    <property type="entry name" value="ThiF/MoeB/HesA"/>
</dbReference>
<evidence type="ECO:0000256" key="2">
    <source>
        <dbReference type="ARBA" id="ARBA00009919"/>
    </source>
</evidence>
<dbReference type="SMART" id="SM00450">
    <property type="entry name" value="RHOD"/>
    <property type="match status" value="1"/>
</dbReference>
<dbReference type="FunFam" id="3.40.50.720:FF:000033">
    <property type="entry name" value="Adenylyltransferase and sulfurtransferase MOCS3"/>
    <property type="match status" value="1"/>
</dbReference>
<dbReference type="CDD" id="cd00158">
    <property type="entry name" value="RHOD"/>
    <property type="match status" value="1"/>
</dbReference>
<dbReference type="GO" id="GO:0061605">
    <property type="term" value="F:molybdopterin-synthase adenylyltransferase activity"/>
    <property type="evidence" value="ECO:0007669"/>
    <property type="project" value="UniProtKB-EC"/>
</dbReference>
<evidence type="ECO:0000259" key="14">
    <source>
        <dbReference type="PROSITE" id="PS50206"/>
    </source>
</evidence>
<keyword evidence="15" id="KW-0548">Nucleotidyltransferase</keyword>
<dbReference type="GO" id="GO:0008146">
    <property type="term" value="F:sulfotransferase activity"/>
    <property type="evidence" value="ECO:0007669"/>
    <property type="project" value="TreeGrafter"/>
</dbReference>
<name>A0A3N1Y7F6_9GAMM</name>
<comment type="catalytic activity">
    <reaction evidence="6">
        <text>[molybdopterin-synthase sulfur-carrier protein]-C-terminal Gly-Gly + ATP + H(+) = [molybdopterin-synthase sulfur-carrier protein]-C-terminal Gly-Gly-AMP + diphosphate</text>
        <dbReference type="Rhea" id="RHEA:43616"/>
        <dbReference type="Rhea" id="RHEA-COMP:12159"/>
        <dbReference type="Rhea" id="RHEA-COMP:12202"/>
        <dbReference type="ChEBI" id="CHEBI:15378"/>
        <dbReference type="ChEBI" id="CHEBI:30616"/>
        <dbReference type="ChEBI" id="CHEBI:33019"/>
        <dbReference type="ChEBI" id="CHEBI:90618"/>
        <dbReference type="ChEBI" id="CHEBI:90778"/>
        <dbReference type="EC" id="2.7.7.80"/>
    </reaction>
</comment>
<keyword evidence="4" id="KW-0547">Nucleotide-binding</keyword>
<comment type="caution">
    <text evidence="15">The sequence shown here is derived from an EMBL/GenBank/DDBJ whole genome shotgun (WGS) entry which is preliminary data.</text>
</comment>
<dbReference type="InterPro" id="IPR012675">
    <property type="entry name" value="Beta-grasp_dom_sf"/>
</dbReference>
<evidence type="ECO:0000256" key="6">
    <source>
        <dbReference type="ARBA" id="ARBA00052218"/>
    </source>
</evidence>
<comment type="function">
    <text evidence="7">Catalyzes the adenylation by ATP of the carboxyl group of the C-terminal glycine of sulfur carrier protein MoaD.</text>
</comment>
<proteinExistence type="inferred from homology"/>
<dbReference type="Gene3D" id="3.10.20.30">
    <property type="match status" value="1"/>
</dbReference>
<dbReference type="OrthoDB" id="9804286at2"/>
<evidence type="ECO:0000256" key="5">
    <source>
        <dbReference type="ARBA" id="ARBA00022840"/>
    </source>
</evidence>
<dbReference type="GO" id="GO:0005524">
    <property type="term" value="F:ATP binding"/>
    <property type="evidence" value="ECO:0007669"/>
    <property type="project" value="UniProtKB-KW"/>
</dbReference>
<dbReference type="SUPFAM" id="SSF69572">
    <property type="entry name" value="Activating enzymes of the ubiquitin-like proteins"/>
    <property type="match status" value="1"/>
</dbReference>
<dbReference type="PANTHER" id="PTHR10953">
    <property type="entry name" value="UBIQUITIN-ACTIVATING ENZYME E1"/>
    <property type="match status" value="1"/>
</dbReference>
<reference evidence="15 16" key="1">
    <citation type="submission" date="2018-11" db="EMBL/GenBank/DDBJ databases">
        <title>Genomic Encyclopedia of Type Strains, Phase IV (KMG-IV): sequencing the most valuable type-strain genomes for metagenomic binning, comparative biology and taxonomic classification.</title>
        <authorList>
            <person name="Goeker M."/>
        </authorList>
    </citation>
    <scope>NUCLEOTIDE SEQUENCE [LARGE SCALE GENOMIC DNA]</scope>
    <source>
        <strain evidence="15 16">DSM 100275</strain>
    </source>
</reference>
<dbReference type="InterPro" id="IPR035985">
    <property type="entry name" value="Ubiquitin-activating_enz"/>
</dbReference>
<keyword evidence="16" id="KW-1185">Reference proteome</keyword>
<dbReference type="InterPro" id="IPR000594">
    <property type="entry name" value="ThiF_NAD_FAD-bd"/>
</dbReference>
<dbReference type="Pfam" id="PF02597">
    <property type="entry name" value="ThiS"/>
    <property type="match status" value="1"/>
</dbReference>
<evidence type="ECO:0000256" key="1">
    <source>
        <dbReference type="ARBA" id="ARBA00005046"/>
    </source>
</evidence>
<dbReference type="Pfam" id="PF00581">
    <property type="entry name" value="Rhodanese"/>
    <property type="match status" value="1"/>
</dbReference>
<protein>
    <recommendedName>
        <fullName evidence="10">Molybdopterin-synthase adenylyltransferase</fullName>
        <ecNumber evidence="9">2.7.7.80</ecNumber>
    </recommendedName>
    <alternativeName>
        <fullName evidence="13">MoaD protein adenylase</fullName>
    </alternativeName>
    <alternativeName>
        <fullName evidence="11">Molybdopterin-converting factor subunit 1 adenylase</fullName>
    </alternativeName>
    <alternativeName>
        <fullName evidence="12">Sulfur carrier protein MoaD adenylyltransferase</fullName>
    </alternativeName>
</protein>
<dbReference type="GO" id="GO:0008641">
    <property type="term" value="F:ubiquitin-like modifier activating enzyme activity"/>
    <property type="evidence" value="ECO:0007669"/>
    <property type="project" value="InterPro"/>
</dbReference>
<dbReference type="NCBIfam" id="NF004281">
    <property type="entry name" value="PRK05690.1"/>
    <property type="match status" value="1"/>
</dbReference>
<dbReference type="InterPro" id="IPR001763">
    <property type="entry name" value="Rhodanese-like_dom"/>
</dbReference>
<dbReference type="Proteomes" id="UP000276634">
    <property type="component" value="Unassembled WGS sequence"/>
</dbReference>
<dbReference type="InterPro" id="IPR003749">
    <property type="entry name" value="ThiS/MoaD-like"/>
</dbReference>
<sequence length="483" mass="51346">MSSVTVRIPTPLRGYTGGADEVSARGGTVGEVLADLGEHHPGILAALLDEAGGLRSFVNLFVDGERVRDLAAPVRDGAVLAIVPAVAGGTGGGRIAERRLAELRARIPEVTPREALALVERQGAVLVDVREPDEVAQGSPAGAARLGRGYLELRIEEVAPDPDRPVLTLCEGGIRSLFAAEDLMRLGYRDVRSVAGGFTRWKSEGLPFEIPPVLDAAARERYARHLLMPEVGEAGQLRLLGGRVLLVGAGGLGSPAAFYLAAAGVGTLGIVDHDVVDRSNLQRQILHADDRVGMPKVASAAEALTALNPSVQVVPHPVRLTSDNVEEILSGYDVVVDGSDNFPTRYLVNDACVRLGIPDVHGAVYRFEGQVTVFWPRRPEGRGPCYRCLYPEPPPPQFAPSCAEAGVLGVLPGVIGLLQAVEAIKILLGLGDPLVGRMLHYDALRARFTELRLAPDRACRYCAEGAPFPGYVDYEHFCAAADG</sequence>
<gene>
    <name evidence="15" type="ORF">EDC57_0663</name>
</gene>
<keyword evidence="5" id="KW-0067">ATP-binding</keyword>
<dbReference type="PANTHER" id="PTHR10953:SF102">
    <property type="entry name" value="ADENYLYLTRANSFERASE AND SULFURTRANSFERASE MOCS3"/>
    <property type="match status" value="1"/>
</dbReference>
<dbReference type="EMBL" id="RJVI01000001">
    <property type="protein sequence ID" value="ROR34759.1"/>
    <property type="molecule type" value="Genomic_DNA"/>
</dbReference>
<evidence type="ECO:0000256" key="7">
    <source>
        <dbReference type="ARBA" id="ARBA00055169"/>
    </source>
</evidence>